<dbReference type="GO" id="GO:0000122">
    <property type="term" value="P:negative regulation of transcription by RNA polymerase II"/>
    <property type="evidence" value="ECO:0007669"/>
    <property type="project" value="TreeGrafter"/>
</dbReference>
<gene>
    <name evidence="5" type="ORF">PENANT_c195G01403</name>
</gene>
<dbReference type="SUPFAM" id="SSF52467">
    <property type="entry name" value="DHS-like NAD/FAD-binding domain"/>
    <property type="match status" value="1"/>
</dbReference>
<dbReference type="GO" id="GO:0003714">
    <property type="term" value="F:transcription corepressor activity"/>
    <property type="evidence" value="ECO:0007669"/>
    <property type="project" value="TreeGrafter"/>
</dbReference>
<proteinExistence type="predicted"/>
<evidence type="ECO:0000256" key="1">
    <source>
        <dbReference type="ARBA" id="ARBA00012928"/>
    </source>
</evidence>
<dbReference type="InterPro" id="IPR029035">
    <property type="entry name" value="DHS-like_NAD/FAD-binding_dom"/>
</dbReference>
<feature type="region of interest" description="Disordered" evidence="4">
    <location>
        <begin position="1"/>
        <end position="20"/>
    </location>
</feature>
<keyword evidence="3" id="KW-0862">Zinc</keyword>
<accession>A0A1V6PAC9</accession>
<dbReference type="GO" id="GO:0017136">
    <property type="term" value="F:histone deacetylase activity, NAD-dependent"/>
    <property type="evidence" value="ECO:0007669"/>
    <property type="project" value="TreeGrafter"/>
</dbReference>
<dbReference type="STRING" id="416450.A0A1V6PAC9"/>
<evidence type="ECO:0000256" key="3">
    <source>
        <dbReference type="ARBA" id="ARBA00022833"/>
    </source>
</evidence>
<dbReference type="PANTHER" id="PTHR11085">
    <property type="entry name" value="NAD-DEPENDENT PROTEIN DEACYLASE SIRTUIN-5, MITOCHONDRIAL-RELATED"/>
    <property type="match status" value="1"/>
</dbReference>
<dbReference type="AlphaFoldDB" id="A0A1V6PAC9"/>
<keyword evidence="6" id="KW-1185">Reference proteome</keyword>
<dbReference type="GO" id="GO:0070403">
    <property type="term" value="F:NAD+ binding"/>
    <property type="evidence" value="ECO:0007669"/>
    <property type="project" value="TreeGrafter"/>
</dbReference>
<evidence type="ECO:0000313" key="6">
    <source>
        <dbReference type="Proteomes" id="UP000191672"/>
    </source>
</evidence>
<dbReference type="GO" id="GO:0005634">
    <property type="term" value="C:nucleus"/>
    <property type="evidence" value="ECO:0007669"/>
    <property type="project" value="TreeGrafter"/>
</dbReference>
<keyword evidence="2" id="KW-0479">Metal-binding</keyword>
<evidence type="ECO:0000256" key="4">
    <source>
        <dbReference type="SAM" id="MobiDB-lite"/>
    </source>
</evidence>
<dbReference type="EMBL" id="MDYN01000195">
    <property type="protein sequence ID" value="OQD73773.1"/>
    <property type="molecule type" value="Genomic_DNA"/>
</dbReference>
<dbReference type="InterPro" id="IPR050134">
    <property type="entry name" value="NAD-dep_sirtuin_deacylases"/>
</dbReference>
<dbReference type="Proteomes" id="UP000191672">
    <property type="component" value="Unassembled WGS sequence"/>
</dbReference>
<dbReference type="GO" id="GO:0046872">
    <property type="term" value="F:metal ion binding"/>
    <property type="evidence" value="ECO:0007669"/>
    <property type="project" value="UniProtKB-KW"/>
</dbReference>
<dbReference type="EC" id="2.3.1.286" evidence="1"/>
<comment type="caution">
    <text evidence="5">The sequence shown here is derived from an EMBL/GenBank/DDBJ whole genome shotgun (WGS) entry which is preliminary data.</text>
</comment>
<evidence type="ECO:0000256" key="2">
    <source>
        <dbReference type="ARBA" id="ARBA00022723"/>
    </source>
</evidence>
<name>A0A1V6PAC9_9EURO</name>
<sequence length="329" mass="36156">MVFTGAGVSTHPDFRGPDGNWTLRAQGKPRTKHANTLQAIPSPSHMALVELQNRGILNQFISQNCVGLHRRSGNLPKPIFPHSTRAILDTSGHCILFTIHFETWNKGGSPVRTSSIQELLQTMPNQEVAPLSKSSGKTISADAYEATRSSMHWEGRHGATDVTEQFTDPSSYITTSDDDVLNDGAYMTWMSETESPSARYIMGLTEDSSRASKLPQLQLPAAELKPYSPDSFLNEVGEPSDGYYHGQTVAKITAPISAKVTEAETTSRGHSATPSGGSLRQALSLSRTFQAFTESEYVLESLEWSVSHTVFHHGSFYELFITCHFNYIG</sequence>
<protein>
    <recommendedName>
        <fullName evidence="1">protein acetyllysine N-acetyltransferase</fullName>
        <ecNumber evidence="1">2.3.1.286</ecNumber>
    </recommendedName>
</protein>
<dbReference type="Gene3D" id="3.40.50.1220">
    <property type="entry name" value="TPP-binding domain"/>
    <property type="match status" value="1"/>
</dbReference>
<organism evidence="5 6">
    <name type="scientific">Penicillium antarcticum</name>
    <dbReference type="NCBI Taxonomy" id="416450"/>
    <lineage>
        <taxon>Eukaryota</taxon>
        <taxon>Fungi</taxon>
        <taxon>Dikarya</taxon>
        <taxon>Ascomycota</taxon>
        <taxon>Pezizomycotina</taxon>
        <taxon>Eurotiomycetes</taxon>
        <taxon>Eurotiomycetidae</taxon>
        <taxon>Eurotiales</taxon>
        <taxon>Aspergillaceae</taxon>
        <taxon>Penicillium</taxon>
    </lineage>
</organism>
<reference evidence="6" key="1">
    <citation type="journal article" date="2017" name="Nat. Microbiol.">
        <title>Global analysis of biosynthetic gene clusters reveals vast potential of secondary metabolite production in Penicillium species.</title>
        <authorList>
            <person name="Nielsen J.C."/>
            <person name="Grijseels S."/>
            <person name="Prigent S."/>
            <person name="Ji B."/>
            <person name="Dainat J."/>
            <person name="Nielsen K.F."/>
            <person name="Frisvad J.C."/>
            <person name="Workman M."/>
            <person name="Nielsen J."/>
        </authorList>
    </citation>
    <scope>NUCLEOTIDE SEQUENCE [LARGE SCALE GENOMIC DNA]</scope>
    <source>
        <strain evidence="6">IBT 31811</strain>
    </source>
</reference>
<evidence type="ECO:0000313" key="5">
    <source>
        <dbReference type="EMBL" id="OQD73773.1"/>
    </source>
</evidence>
<dbReference type="PANTHER" id="PTHR11085:SF12">
    <property type="entry name" value="NAD-DEPENDENT PROTEIN DEACYLASE SIRTUIN-6"/>
    <property type="match status" value="1"/>
</dbReference>